<proteinExistence type="predicted"/>
<keyword evidence="2" id="KW-0540">Nuclease</keyword>
<dbReference type="SUPFAM" id="SSF56219">
    <property type="entry name" value="DNase I-like"/>
    <property type="match status" value="1"/>
</dbReference>
<evidence type="ECO:0000313" key="2">
    <source>
        <dbReference type="EMBL" id="PZX41257.1"/>
    </source>
</evidence>
<organism evidence="2 3">
    <name type="scientific">Roseinatronobacter thiooxidans</name>
    <dbReference type="NCBI Taxonomy" id="121821"/>
    <lineage>
        <taxon>Bacteria</taxon>
        <taxon>Pseudomonadati</taxon>
        <taxon>Pseudomonadota</taxon>
        <taxon>Alphaproteobacteria</taxon>
        <taxon>Rhodobacterales</taxon>
        <taxon>Paracoccaceae</taxon>
        <taxon>Roseinatronobacter</taxon>
    </lineage>
</organism>
<keyword evidence="2" id="KW-0269">Exonuclease</keyword>
<comment type="caution">
    <text evidence="2">The sequence shown here is derived from an EMBL/GenBank/DDBJ whole genome shotgun (WGS) entry which is preliminary data.</text>
</comment>
<dbReference type="InterPro" id="IPR005135">
    <property type="entry name" value="Endo/exonuclease/phosphatase"/>
</dbReference>
<name>A0A2W7QB11_9RHOB</name>
<dbReference type="EMBL" id="QKZQ01000011">
    <property type="protein sequence ID" value="PZX41257.1"/>
    <property type="molecule type" value="Genomic_DNA"/>
</dbReference>
<dbReference type="AlphaFoldDB" id="A0A2W7QB11"/>
<evidence type="ECO:0000259" key="1">
    <source>
        <dbReference type="Pfam" id="PF03372"/>
    </source>
</evidence>
<keyword evidence="2" id="KW-0255">Endonuclease</keyword>
<sequence length="358" mass="38594">MSGARSDSLRLVFWRIDLATRGPGYALRDMLAGAELPSRKAEIIAHLAPDILVLSGLDYDHGLVTLGAFQDMIAARGADLPHAFAFPSNAGLRTGHDMSGDGRDDTPDDTQGYGSFAGQRALALLSRHPIDTDRARDFSHFLWRDLPDARLPALDPAVLAGQRLSSTGHWDIPLHIGEGQRLHLLVYQAGPPVFGGRSARNLYRNHDETAFWLALLHAQLPMPPPQGPFVVIGGSNLDPFDGDGLNSAMLALLSSPLLQDPRPESEGAVQAAANEFSATHTGPDAQDTVLWPHAPGNLRVSYILPSADMRVLASGVFWPARGSPDATLLDGPDATPITHRPVWVDIDLRSLRPVTVLN</sequence>
<feature type="domain" description="Endonuclease/exonuclease/phosphatase" evidence="1">
    <location>
        <begin position="41"/>
        <end position="321"/>
    </location>
</feature>
<dbReference type="Pfam" id="PF03372">
    <property type="entry name" value="Exo_endo_phos"/>
    <property type="match status" value="1"/>
</dbReference>
<dbReference type="RefSeq" id="WP_071467932.1">
    <property type="nucleotide sequence ID" value="NZ_MEHT01000001.1"/>
</dbReference>
<dbReference type="InterPro" id="IPR036691">
    <property type="entry name" value="Endo/exonu/phosph_ase_sf"/>
</dbReference>
<accession>A0A2W7QB11</accession>
<dbReference type="Proteomes" id="UP000249364">
    <property type="component" value="Unassembled WGS sequence"/>
</dbReference>
<dbReference type="GO" id="GO:0004519">
    <property type="term" value="F:endonuclease activity"/>
    <property type="evidence" value="ECO:0007669"/>
    <property type="project" value="UniProtKB-KW"/>
</dbReference>
<dbReference type="GO" id="GO:0004527">
    <property type="term" value="F:exonuclease activity"/>
    <property type="evidence" value="ECO:0007669"/>
    <property type="project" value="UniProtKB-KW"/>
</dbReference>
<dbReference type="STRING" id="121821.GCA_001870675_00033"/>
<protein>
    <submittedName>
        <fullName evidence="2">Endonuclease/Exonuclease/phosphatase family protein</fullName>
    </submittedName>
</protein>
<gene>
    <name evidence="2" type="ORF">LY56_02460</name>
</gene>
<keyword evidence="3" id="KW-1185">Reference proteome</keyword>
<reference evidence="2 3" key="1">
    <citation type="submission" date="2018-06" db="EMBL/GenBank/DDBJ databases">
        <title>Genomic Encyclopedia of Archaeal and Bacterial Type Strains, Phase II (KMG-II): from individual species to whole genera.</title>
        <authorList>
            <person name="Goeker M."/>
        </authorList>
    </citation>
    <scope>NUCLEOTIDE SEQUENCE [LARGE SCALE GENOMIC DNA]</scope>
    <source>
        <strain evidence="2 3">DSM 13087</strain>
    </source>
</reference>
<evidence type="ECO:0000313" key="3">
    <source>
        <dbReference type="Proteomes" id="UP000249364"/>
    </source>
</evidence>
<keyword evidence="2" id="KW-0378">Hydrolase</keyword>